<dbReference type="PROSITE" id="PS00530">
    <property type="entry name" value="RNASE_T2_1"/>
    <property type="match status" value="1"/>
</dbReference>
<evidence type="ECO:0000313" key="4">
    <source>
        <dbReference type="EMBL" id="MCP3728972.1"/>
    </source>
</evidence>
<dbReference type="PROSITE" id="PS00531">
    <property type="entry name" value="RNASE_T2_2"/>
    <property type="match status" value="1"/>
</dbReference>
<sequence>MKRAAALAAALTIAPPASAQALRCAVPRDVPDATGTEQGVRRIVPVSGYTLALSWSPGFCRQSGRRSRFQCGGGNRFGFVLHGLWPDGRGRQWPQYCAPAPRIPRAVVRQTLCAMPSPQLQWHQYARHGSCSGLDPAAYFARARSLYAQLRYPDMEALSRDPGLTAGRFAVAFARANPGVNAASIRIEAGRDGWLDEVRLCLDTAFRPRACPSHLRGIAASARLKIWRRP</sequence>
<feature type="signal peptide" evidence="3">
    <location>
        <begin position="1"/>
        <end position="19"/>
    </location>
</feature>
<dbReference type="InterPro" id="IPR018188">
    <property type="entry name" value="RNase_T2_His_AS_1"/>
</dbReference>
<keyword evidence="5" id="KW-1185">Reference proteome</keyword>
<dbReference type="EMBL" id="JAMLDX010000001">
    <property type="protein sequence ID" value="MCP3728972.1"/>
    <property type="molecule type" value="Genomic_DNA"/>
</dbReference>
<evidence type="ECO:0000256" key="3">
    <source>
        <dbReference type="SAM" id="SignalP"/>
    </source>
</evidence>
<dbReference type="AlphaFoldDB" id="A0A9X2HFQ9"/>
<comment type="caution">
    <text evidence="4">The sequence shown here is derived from an EMBL/GenBank/DDBJ whole genome shotgun (WGS) entry which is preliminary data.</text>
</comment>
<dbReference type="PANTHER" id="PTHR11240:SF22">
    <property type="entry name" value="RIBONUCLEASE T2"/>
    <property type="match status" value="1"/>
</dbReference>
<organism evidence="4 5">
    <name type="scientific">Sphingomonas tagetis</name>
    <dbReference type="NCBI Taxonomy" id="2949092"/>
    <lineage>
        <taxon>Bacteria</taxon>
        <taxon>Pseudomonadati</taxon>
        <taxon>Pseudomonadota</taxon>
        <taxon>Alphaproteobacteria</taxon>
        <taxon>Sphingomonadales</taxon>
        <taxon>Sphingomonadaceae</taxon>
        <taxon>Sphingomonas</taxon>
    </lineage>
</organism>
<dbReference type="RefSeq" id="WP_254290903.1">
    <property type="nucleotide sequence ID" value="NZ_JAMLDX010000001.1"/>
</dbReference>
<accession>A0A9X2HFQ9</accession>
<reference evidence="4" key="1">
    <citation type="submission" date="2022-05" db="EMBL/GenBank/DDBJ databases">
        <title>Sphingomonas sp. strain MG17 Genome sequencing and assembly.</title>
        <authorList>
            <person name="Kim I."/>
        </authorList>
    </citation>
    <scope>NUCLEOTIDE SEQUENCE</scope>
    <source>
        <strain evidence="4">MG17</strain>
    </source>
</reference>
<feature type="chain" id="PRO_5040934612" evidence="3">
    <location>
        <begin position="20"/>
        <end position="230"/>
    </location>
</feature>
<dbReference type="InterPro" id="IPR039378">
    <property type="entry name" value="RNase_T2_prok"/>
</dbReference>
<dbReference type="Gene3D" id="3.90.730.10">
    <property type="entry name" value="Ribonuclease T2-like"/>
    <property type="match status" value="1"/>
</dbReference>
<evidence type="ECO:0000256" key="2">
    <source>
        <dbReference type="RuleBase" id="RU004328"/>
    </source>
</evidence>
<dbReference type="CDD" id="cd01062">
    <property type="entry name" value="RNase_T2_prok"/>
    <property type="match status" value="1"/>
</dbReference>
<dbReference type="InterPro" id="IPR033130">
    <property type="entry name" value="RNase_T2_His_AS_2"/>
</dbReference>
<gene>
    <name evidence="4" type="ORF">M9978_00875</name>
</gene>
<proteinExistence type="inferred from homology"/>
<dbReference type="GO" id="GO:0003723">
    <property type="term" value="F:RNA binding"/>
    <property type="evidence" value="ECO:0007669"/>
    <property type="project" value="InterPro"/>
</dbReference>
<dbReference type="GO" id="GO:0033897">
    <property type="term" value="F:ribonuclease T2 activity"/>
    <property type="evidence" value="ECO:0007669"/>
    <property type="project" value="InterPro"/>
</dbReference>
<dbReference type="Proteomes" id="UP001139451">
    <property type="component" value="Unassembled WGS sequence"/>
</dbReference>
<dbReference type="GO" id="GO:0006401">
    <property type="term" value="P:RNA catabolic process"/>
    <property type="evidence" value="ECO:0007669"/>
    <property type="project" value="TreeGrafter"/>
</dbReference>
<keyword evidence="3" id="KW-0732">Signal</keyword>
<protein>
    <submittedName>
        <fullName evidence="4">Ribonuclease T2</fullName>
    </submittedName>
</protein>
<name>A0A9X2HFQ9_9SPHN</name>
<dbReference type="SUPFAM" id="SSF55895">
    <property type="entry name" value="Ribonuclease Rh-like"/>
    <property type="match status" value="1"/>
</dbReference>
<evidence type="ECO:0000256" key="1">
    <source>
        <dbReference type="ARBA" id="ARBA00007469"/>
    </source>
</evidence>
<dbReference type="InterPro" id="IPR036430">
    <property type="entry name" value="RNase_T2-like_sf"/>
</dbReference>
<evidence type="ECO:0000313" key="5">
    <source>
        <dbReference type="Proteomes" id="UP001139451"/>
    </source>
</evidence>
<comment type="similarity">
    <text evidence="1 2">Belongs to the RNase T2 family.</text>
</comment>
<dbReference type="PANTHER" id="PTHR11240">
    <property type="entry name" value="RIBONUCLEASE T2"/>
    <property type="match status" value="1"/>
</dbReference>
<dbReference type="InterPro" id="IPR001568">
    <property type="entry name" value="RNase_T2-like"/>
</dbReference>
<dbReference type="Pfam" id="PF00445">
    <property type="entry name" value="Ribonuclease_T2"/>
    <property type="match status" value="1"/>
</dbReference>